<gene>
    <name evidence="10" type="primary">ZAP1</name>
    <name evidence="10 11" type="ordered locus">CAGL0J05060g</name>
</gene>
<evidence type="ECO:0000256" key="6">
    <source>
        <dbReference type="ARBA" id="ARBA00023163"/>
    </source>
</evidence>
<evidence type="ECO:0000256" key="8">
    <source>
        <dbReference type="SAM" id="MobiDB-lite"/>
    </source>
</evidence>
<feature type="region of interest" description="Disordered" evidence="8">
    <location>
        <begin position="124"/>
        <end position="161"/>
    </location>
</feature>
<evidence type="ECO:0000313" key="10">
    <source>
        <dbReference type="CGD" id="CAL0133356"/>
    </source>
</evidence>
<dbReference type="VEuPathDB" id="FungiDB:CAGL0J05060g"/>
<dbReference type="FunFam" id="3.30.160.60:FF:000557">
    <property type="entry name" value="zinc finger and SCAN domain-containing protein 29"/>
    <property type="match status" value="1"/>
</dbReference>
<dbReference type="GO" id="GO:0034224">
    <property type="term" value="P:cellular response to zinc ion starvation"/>
    <property type="evidence" value="ECO:0007669"/>
    <property type="project" value="EnsemblFungi"/>
</dbReference>
<dbReference type="eggNOG" id="KOG1721">
    <property type="taxonomic scope" value="Eukaryota"/>
</dbReference>
<dbReference type="Pfam" id="PF18217">
    <property type="entry name" value="Zap1_zf2"/>
    <property type="match status" value="1"/>
</dbReference>
<evidence type="ECO:0000259" key="9">
    <source>
        <dbReference type="PROSITE" id="PS50157"/>
    </source>
</evidence>
<dbReference type="AlphaFoldDB" id="Q6FPB8"/>
<dbReference type="GO" id="GO:0045892">
    <property type="term" value="P:negative regulation of DNA-templated transcription"/>
    <property type="evidence" value="ECO:0000270"/>
    <property type="project" value="CGD"/>
</dbReference>
<dbReference type="Pfam" id="PF00096">
    <property type="entry name" value="zf-C2H2"/>
    <property type="match status" value="4"/>
</dbReference>
<accession>Q6FPB8</accession>
<dbReference type="GO" id="GO:0045944">
    <property type="term" value="P:positive regulation of transcription by RNA polymerase II"/>
    <property type="evidence" value="ECO:0007669"/>
    <property type="project" value="EnsemblFungi"/>
</dbReference>
<organism evidence="11 12">
    <name type="scientific">Candida glabrata (strain ATCC 2001 / BCRC 20586 / JCM 3761 / NBRC 0622 / NRRL Y-65 / CBS 138)</name>
    <name type="common">Yeast</name>
    <name type="synonym">Nakaseomyces glabratus</name>
    <dbReference type="NCBI Taxonomy" id="284593"/>
    <lineage>
        <taxon>Eukaryota</taxon>
        <taxon>Fungi</taxon>
        <taxon>Dikarya</taxon>
        <taxon>Ascomycota</taxon>
        <taxon>Saccharomycotina</taxon>
        <taxon>Saccharomycetes</taxon>
        <taxon>Saccharomycetales</taxon>
        <taxon>Saccharomycetaceae</taxon>
        <taxon>Nakaseomyces</taxon>
    </lineage>
</organism>
<reference evidence="11 12" key="1">
    <citation type="journal article" date="2004" name="Nature">
        <title>Genome evolution in yeasts.</title>
        <authorList>
            <consortium name="Genolevures"/>
            <person name="Dujon B."/>
            <person name="Sherman D."/>
            <person name="Fischer G."/>
            <person name="Durrens P."/>
            <person name="Casaregola S."/>
            <person name="Lafontaine I."/>
            <person name="de Montigny J."/>
            <person name="Marck C."/>
            <person name="Neuveglise C."/>
            <person name="Talla E."/>
            <person name="Goffard N."/>
            <person name="Frangeul L."/>
            <person name="Aigle M."/>
            <person name="Anthouard V."/>
            <person name="Babour A."/>
            <person name="Barbe V."/>
            <person name="Barnay S."/>
            <person name="Blanchin S."/>
            <person name="Beckerich J.M."/>
            <person name="Beyne E."/>
            <person name="Bleykasten C."/>
            <person name="Boisrame A."/>
            <person name="Boyer J."/>
            <person name="Cattolico L."/>
            <person name="Confanioleri F."/>
            <person name="de Daruvar A."/>
            <person name="Despons L."/>
            <person name="Fabre E."/>
            <person name="Fairhead C."/>
            <person name="Ferry-Dumazet H."/>
            <person name="Groppi A."/>
            <person name="Hantraye F."/>
            <person name="Hennequin C."/>
            <person name="Jauniaux N."/>
            <person name="Joyet P."/>
            <person name="Kachouri R."/>
            <person name="Kerrest A."/>
            <person name="Koszul R."/>
            <person name="Lemaire M."/>
            <person name="Lesur I."/>
            <person name="Ma L."/>
            <person name="Muller H."/>
            <person name="Nicaud J.M."/>
            <person name="Nikolski M."/>
            <person name="Oztas S."/>
            <person name="Ozier-Kalogeropoulos O."/>
            <person name="Pellenz S."/>
            <person name="Potier S."/>
            <person name="Richard G.F."/>
            <person name="Straub M.L."/>
            <person name="Suleau A."/>
            <person name="Swennene D."/>
            <person name="Tekaia F."/>
            <person name="Wesolowski-Louvel M."/>
            <person name="Westhof E."/>
            <person name="Wirth B."/>
            <person name="Zeniou-Meyer M."/>
            <person name="Zivanovic I."/>
            <person name="Bolotin-Fukuhara M."/>
            <person name="Thierry A."/>
            <person name="Bouchier C."/>
            <person name="Caudron B."/>
            <person name="Scarpelli C."/>
            <person name="Gaillardin C."/>
            <person name="Weissenbach J."/>
            <person name="Wincker P."/>
            <person name="Souciet J.L."/>
        </authorList>
    </citation>
    <scope>NUCLEOTIDE SEQUENCE [LARGE SCALE GENOMIC DNA]</scope>
    <source>
        <strain evidence="12">ATCC 2001 / BCRC 20586 / JCM 3761 / NBRC 0622 / NRRL Y-65 / CBS 138</strain>
    </source>
</reference>
<evidence type="ECO:0000313" key="11">
    <source>
        <dbReference type="EMBL" id="CAG60875.1"/>
    </source>
</evidence>
<dbReference type="KEGG" id="cgr:2889568"/>
<keyword evidence="6" id="KW-0804">Transcription</keyword>
<feature type="compositionally biased region" description="Low complexity" evidence="8">
    <location>
        <begin position="130"/>
        <end position="158"/>
    </location>
</feature>
<dbReference type="GO" id="GO:0000978">
    <property type="term" value="F:RNA polymerase II cis-regulatory region sequence-specific DNA binding"/>
    <property type="evidence" value="ECO:0007669"/>
    <property type="project" value="TreeGrafter"/>
</dbReference>
<dbReference type="Gene3D" id="6.10.140.370">
    <property type="match status" value="1"/>
</dbReference>
<feature type="region of interest" description="Disordered" evidence="8">
    <location>
        <begin position="298"/>
        <end position="326"/>
    </location>
</feature>
<evidence type="ECO:0000256" key="7">
    <source>
        <dbReference type="PROSITE-ProRule" id="PRU00042"/>
    </source>
</evidence>
<evidence type="ECO:0000256" key="5">
    <source>
        <dbReference type="ARBA" id="ARBA00023015"/>
    </source>
</evidence>
<keyword evidence="1" id="KW-0479">Metal-binding</keyword>
<dbReference type="HOGENOM" id="CLU_014727_0_0_1"/>
<evidence type="ECO:0000256" key="3">
    <source>
        <dbReference type="ARBA" id="ARBA00022771"/>
    </source>
</evidence>
<evidence type="ECO:0000256" key="4">
    <source>
        <dbReference type="ARBA" id="ARBA00022833"/>
    </source>
</evidence>
<proteinExistence type="predicted"/>
<feature type="domain" description="C2H2-type" evidence="9">
    <location>
        <begin position="597"/>
        <end position="624"/>
    </location>
</feature>
<evidence type="ECO:0000256" key="2">
    <source>
        <dbReference type="ARBA" id="ARBA00022737"/>
    </source>
</evidence>
<keyword evidence="2" id="KW-0677">Repeat</keyword>
<keyword evidence="12" id="KW-1185">Reference proteome</keyword>
<dbReference type="GO" id="GO:0001217">
    <property type="term" value="F:DNA-binding transcription repressor activity"/>
    <property type="evidence" value="ECO:0000270"/>
    <property type="project" value="CGD"/>
</dbReference>
<dbReference type="RefSeq" id="XP_447926.1">
    <property type="nucleotide sequence ID" value="XM_447926.1"/>
</dbReference>
<feature type="domain" description="C2H2-type" evidence="9">
    <location>
        <begin position="534"/>
        <end position="564"/>
    </location>
</feature>
<evidence type="ECO:0000256" key="1">
    <source>
        <dbReference type="ARBA" id="ARBA00022723"/>
    </source>
</evidence>
<feature type="compositionally biased region" description="Basic residues" evidence="8">
    <location>
        <begin position="303"/>
        <end position="312"/>
    </location>
</feature>
<dbReference type="EMBL" id="CR380956">
    <property type="protein sequence ID" value="CAG60875.1"/>
    <property type="molecule type" value="Genomic_DNA"/>
</dbReference>
<dbReference type="PROSITE" id="PS50157">
    <property type="entry name" value="ZINC_FINGER_C2H2_2"/>
    <property type="match status" value="6"/>
</dbReference>
<feature type="domain" description="C2H2-type" evidence="9">
    <location>
        <begin position="679"/>
        <end position="702"/>
    </location>
</feature>
<keyword evidence="3 7" id="KW-0863">Zinc-finger</keyword>
<keyword evidence="5" id="KW-0805">Transcription regulation</keyword>
<feature type="domain" description="C2H2-type" evidence="9">
    <location>
        <begin position="625"/>
        <end position="652"/>
    </location>
</feature>
<dbReference type="PANTHER" id="PTHR19818">
    <property type="entry name" value="ZINC FINGER PROTEIN ZIC AND GLI"/>
    <property type="match status" value="1"/>
</dbReference>
<dbReference type="GO" id="GO:0000981">
    <property type="term" value="F:DNA-binding transcription factor activity, RNA polymerase II-specific"/>
    <property type="evidence" value="ECO:0007669"/>
    <property type="project" value="EnsemblFungi"/>
</dbReference>
<dbReference type="PROSITE" id="PS00028">
    <property type="entry name" value="ZINC_FINGER_C2H2_1"/>
    <property type="match status" value="6"/>
</dbReference>
<dbReference type="InterPro" id="IPR013087">
    <property type="entry name" value="Znf_C2H2_type"/>
</dbReference>
<dbReference type="InterPro" id="IPR050329">
    <property type="entry name" value="GLI_C2H2-zinc-finger"/>
</dbReference>
<feature type="domain" description="C2H2-type" evidence="9">
    <location>
        <begin position="567"/>
        <end position="596"/>
    </location>
</feature>
<dbReference type="GO" id="GO:0045893">
    <property type="term" value="P:positive regulation of DNA-templated transcription"/>
    <property type="evidence" value="ECO:0000270"/>
    <property type="project" value="CGD"/>
</dbReference>
<dbReference type="STRING" id="284593.Q6FPB8"/>
<sequence>MVEGVVHGHIHNSERYTYVHGHVHHDSEECEGFEDCRVPGMNMLNLNMGMNMGMNMSTNMDLQAMQVQANPHAHPHAHAQAQMFHEYNSASSSGASSPVQCCNPNILEICCDLDHPVSNQIGATGGSAGSAGSTGSTGSTGSAGSAGSAGHSGPGSASMTNNAMSLNTASSVFTNDFSKDMMIFTDNALTQLANTGTATATNTTTTASTSPIGTRNDTAAGNEDEDMKILQDLCNISQLYELPMAKHINHHHHNHGNVVNLLEDTHLCGGGDANQNANSGDGHACDGSHQTDAPCTGNCTSGKPHHHHRIQVHPHDMKEYKPHRKRRKLVESPMFGSRKLVMSPQPLTSHDRHIPADFNDLNTNTINFNWNFRDDDDIHCQWDDCGETYTTLFDLQRHMLKDHITNEDKHNIFNGESEHLSHCQWKDCEFKGGDICSLVNHINDEHGIHFEINVLENDTSVSNSSAPSCASSIKSSLHFDSPHPDIRSMSSPVMIKAEQENDLNNSNSTRTRARQRVSRSKKLPEPTKPDETEFCCKWAGCNERFKSAGDLNDHLEEMHLTKGKSQYTCEWEGCNKTFSQRQKLVRHLKVHSKYKPYQCPQCQKCFSTEDTLNQHKRVHSGEKPYECHICHKRFAISNSLKIHIRTHTGEKPLKCKVCGRCFNESSNLSKHMKTHMKKYFCSQCSRSFDTLEKYKAHELRSHPKTIKDQQIAT</sequence>
<dbReference type="InterPro" id="IPR036236">
    <property type="entry name" value="Znf_C2H2_sf"/>
</dbReference>
<keyword evidence="4" id="KW-0862">Zinc</keyword>
<dbReference type="InParanoid" id="Q6FPB8"/>
<dbReference type="PANTHER" id="PTHR19818:SF139">
    <property type="entry name" value="PAIR-RULE PROTEIN ODD-PAIRED"/>
    <property type="match status" value="1"/>
</dbReference>
<dbReference type="GO" id="GO:0001216">
    <property type="term" value="F:DNA-binding transcription activator activity"/>
    <property type="evidence" value="ECO:0000270"/>
    <property type="project" value="CGD"/>
</dbReference>
<dbReference type="SMART" id="SM00355">
    <property type="entry name" value="ZnF_C2H2"/>
    <property type="match status" value="8"/>
</dbReference>
<name>Q6FPB8_CANGA</name>
<evidence type="ECO:0000313" key="12">
    <source>
        <dbReference type="Proteomes" id="UP000002428"/>
    </source>
</evidence>
<feature type="domain" description="C2H2-type" evidence="9">
    <location>
        <begin position="653"/>
        <end position="680"/>
    </location>
</feature>
<dbReference type="InterPro" id="IPR048420">
    <property type="entry name" value="Zap1-like_Znf1"/>
</dbReference>
<dbReference type="Proteomes" id="UP000002428">
    <property type="component" value="Chromosome J"/>
</dbReference>
<dbReference type="InterPro" id="IPR040792">
    <property type="entry name" value="Zap1_Znf2"/>
</dbReference>
<dbReference type="GO" id="GO:0005634">
    <property type="term" value="C:nucleus"/>
    <property type="evidence" value="ECO:0007669"/>
    <property type="project" value="EnsemblFungi"/>
</dbReference>
<dbReference type="SUPFAM" id="SSF57667">
    <property type="entry name" value="beta-beta-alpha zinc fingers"/>
    <property type="match status" value="5"/>
</dbReference>
<protein>
    <recommendedName>
        <fullName evidence="9">C2H2-type domain-containing protein</fullName>
    </recommendedName>
</protein>
<dbReference type="FunFam" id="3.30.160.60:FF:000032">
    <property type="entry name" value="Krueppel-like factor 4"/>
    <property type="match status" value="1"/>
</dbReference>
<dbReference type="Gene3D" id="3.30.160.60">
    <property type="entry name" value="Classic Zinc Finger"/>
    <property type="match status" value="5"/>
</dbReference>
<dbReference type="GeneID" id="2889568"/>
<feature type="region of interest" description="Disordered" evidence="8">
    <location>
        <begin position="499"/>
        <end position="529"/>
    </location>
</feature>
<dbReference type="GO" id="GO:0008270">
    <property type="term" value="F:zinc ion binding"/>
    <property type="evidence" value="ECO:0007669"/>
    <property type="project" value="UniProtKB-KW"/>
</dbReference>
<feature type="compositionally biased region" description="Basic residues" evidence="8">
    <location>
        <begin position="511"/>
        <end position="521"/>
    </location>
</feature>
<dbReference type="Pfam" id="PF21816">
    <property type="entry name" value="Zap1_zf1"/>
    <property type="match status" value="1"/>
</dbReference>
<dbReference type="CGD" id="CAL0133356">
    <property type="gene designation" value="ZAP1"/>
</dbReference>
<dbReference type="FunFam" id="3.30.160.60:FF:000802">
    <property type="entry name" value="CCCTC-binding factor like"/>
    <property type="match status" value="1"/>
</dbReference>